<dbReference type="FunFam" id="3.40.309.10:FF:000005">
    <property type="entry name" value="1-pyrroline-5-carboxylate dehydrogenase 1"/>
    <property type="match status" value="1"/>
</dbReference>
<dbReference type="AlphaFoldDB" id="A0AAN7YCS3"/>
<dbReference type="PROSITE" id="PS00070">
    <property type="entry name" value="ALDEHYDE_DEHYDR_CYS"/>
    <property type="match status" value="1"/>
</dbReference>
<dbReference type="EC" id="1.2.1.88" evidence="7"/>
<dbReference type="Proteomes" id="UP001310890">
    <property type="component" value="Unassembled WGS sequence"/>
</dbReference>
<evidence type="ECO:0000256" key="7">
    <source>
        <dbReference type="RuleBase" id="RU366016"/>
    </source>
</evidence>
<evidence type="ECO:0000256" key="5">
    <source>
        <dbReference type="ARBA" id="ARBA00023062"/>
    </source>
</evidence>
<dbReference type="NCBIfam" id="TIGR01236">
    <property type="entry name" value="D1pyr5carbox1"/>
    <property type="match status" value="1"/>
</dbReference>
<dbReference type="PANTHER" id="PTHR42862:SF1">
    <property type="entry name" value="DELTA-1-PYRROLINE-5-CARBOXYLATE DEHYDROGENASE 2, ISOFORM A-RELATED"/>
    <property type="match status" value="1"/>
</dbReference>
<comment type="caution">
    <text evidence="10">The sequence shown here is derived from an EMBL/GenBank/DDBJ whole genome shotgun (WGS) entry which is preliminary data.</text>
</comment>
<dbReference type="Gene3D" id="3.40.605.10">
    <property type="entry name" value="Aldehyde Dehydrogenase, Chain A, domain 1"/>
    <property type="match status" value="1"/>
</dbReference>
<evidence type="ECO:0000256" key="6">
    <source>
        <dbReference type="ARBA" id="ARBA00048142"/>
    </source>
</evidence>
<evidence type="ECO:0000256" key="2">
    <source>
        <dbReference type="ARBA" id="ARBA00009986"/>
    </source>
</evidence>
<proteinExistence type="inferred from homology"/>
<evidence type="ECO:0000313" key="11">
    <source>
        <dbReference type="Proteomes" id="UP001310890"/>
    </source>
</evidence>
<name>A0AAN7YCS3_9PEZI</name>
<keyword evidence="4 7" id="KW-0520">NAD</keyword>
<dbReference type="InterPro" id="IPR005931">
    <property type="entry name" value="P5CDH/ALDH4A1"/>
</dbReference>
<dbReference type="Gene3D" id="3.40.309.10">
    <property type="entry name" value="Aldehyde Dehydrogenase, Chain A, domain 2"/>
    <property type="match status" value="1"/>
</dbReference>
<feature type="domain" description="Aldehyde dehydrogenase" evidence="9">
    <location>
        <begin position="86"/>
        <end position="551"/>
    </location>
</feature>
<dbReference type="Pfam" id="PF00171">
    <property type="entry name" value="Aldedh"/>
    <property type="match status" value="1"/>
</dbReference>
<comment type="catalytic activity">
    <reaction evidence="6 7">
        <text>L-glutamate 5-semialdehyde + NAD(+) + H2O = L-glutamate + NADH + 2 H(+)</text>
        <dbReference type="Rhea" id="RHEA:30235"/>
        <dbReference type="ChEBI" id="CHEBI:15377"/>
        <dbReference type="ChEBI" id="CHEBI:15378"/>
        <dbReference type="ChEBI" id="CHEBI:29985"/>
        <dbReference type="ChEBI" id="CHEBI:57540"/>
        <dbReference type="ChEBI" id="CHEBI:57945"/>
        <dbReference type="ChEBI" id="CHEBI:58066"/>
        <dbReference type="EC" id="1.2.1.88"/>
    </reaction>
</comment>
<keyword evidence="5 7" id="KW-0642">Proline metabolism</keyword>
<dbReference type="InterPro" id="IPR050485">
    <property type="entry name" value="Proline_metab_enzyme"/>
</dbReference>
<protein>
    <recommendedName>
        <fullName evidence="7 8">Multifunctional fusion protein</fullName>
    </recommendedName>
    <domain>
        <recommendedName>
            <fullName evidence="8">Delta-1-pyrroline-5-carboxylate dehydrogenase</fullName>
            <shortName evidence="8">P5C dehydrogenase</shortName>
        </recommendedName>
        <alternativeName>
            <fullName evidence="7">L-glutamate gamma-semialdehyde dehydrogenase</fullName>
        </alternativeName>
    </domain>
    <domain>
        <recommendedName>
            <fullName evidence="7">L-glutamate gamma-semialdehyde dehydrogenase</fullName>
            <ecNumber evidence="7">1.2.1.88</ecNumber>
        </recommendedName>
    </domain>
</protein>
<sequence length="579" mass="63430">MKTILRIRPRLSFLPQQPHRHIASRIAARHLTSGNYRVPAPFNEPNLHYAPGSPERQQLAEAVATLKQRLPVRVPAQGGRAAGDSQGEAVSTYLPSDHQVKFSEYGCVSEADVTKAIDAALQAKKVWQDMTFHDRASIFLRAADLVSGKYRFELIAATMLGQGKNPWQAEIDAAAELADFFRYNVSFAQEIYDRQPTVNSPSHHGRTDWRPLEGFVYSVSPFNFTAIGGNLVSAPALMGNAVLWKPAPMTAYSSWIVHQILLEAGLPEGVVQLVNGDAKLITETAMAHREFSALSFIGSSDVFRSLWAQAATNVAQNKYRDFPRMAGETSGKNFHLLHPSADTVNAAKHTVRASFEYAGQKCSACSRVYVPESQAPVFFEQMKKELARLKVGPAEVSTAFTGPVIDKKAFDKITKLMDSAEQDDRLTTIAGGTYDGSVGYFIDPTIYVSNTPDHPLFDTELFGPVLTAYVYPDNDFDSVLDLVDQQGGGFALTGNIFANDQTAIRKAENRLRYAAGNFYVNCKITAAVIGQQSFGGARGSGTCDKAGSSGLLLRFTAPRTLKEEYGKLDEVLYPSNFDA</sequence>
<reference evidence="10" key="1">
    <citation type="submission" date="2023-08" db="EMBL/GenBank/DDBJ databases">
        <title>Black Yeasts Isolated from many extreme environments.</title>
        <authorList>
            <person name="Coleine C."/>
            <person name="Stajich J.E."/>
            <person name="Selbmann L."/>
        </authorList>
    </citation>
    <scope>NUCLEOTIDE SEQUENCE</scope>
    <source>
        <strain evidence="10">CCFEE 5401</strain>
    </source>
</reference>
<dbReference type="InterPro" id="IPR016162">
    <property type="entry name" value="Ald_DH_N"/>
</dbReference>
<dbReference type="InterPro" id="IPR016160">
    <property type="entry name" value="Ald_DH_CS_CYS"/>
</dbReference>
<dbReference type="GO" id="GO:0010133">
    <property type="term" value="P:L-proline catabolic process to L-glutamate"/>
    <property type="evidence" value="ECO:0007669"/>
    <property type="project" value="UniProtKB-UniRule"/>
</dbReference>
<evidence type="ECO:0000256" key="1">
    <source>
        <dbReference type="ARBA" id="ARBA00004786"/>
    </source>
</evidence>
<comment type="pathway">
    <text evidence="1 7">Amino-acid degradation; L-proline degradation into L-glutamate; L-glutamate from L-proline: step 2/2.</text>
</comment>
<evidence type="ECO:0000256" key="4">
    <source>
        <dbReference type="ARBA" id="ARBA00023027"/>
    </source>
</evidence>
<dbReference type="FunFam" id="3.40.605.10:FF:000006">
    <property type="entry name" value="1-pyrroline-5-carboxylate dehydrogenase"/>
    <property type="match status" value="1"/>
</dbReference>
<dbReference type="PANTHER" id="PTHR42862">
    <property type="entry name" value="DELTA-1-PYRROLINE-5-CARBOXYLATE DEHYDROGENASE 1, ISOFORM A-RELATED"/>
    <property type="match status" value="1"/>
</dbReference>
<accession>A0AAN7YCS3</accession>
<dbReference type="InterPro" id="IPR016163">
    <property type="entry name" value="Ald_DH_C"/>
</dbReference>
<dbReference type="GO" id="GO:0003842">
    <property type="term" value="F:L-glutamate gamma-semialdehyde dehydrogenase activity"/>
    <property type="evidence" value="ECO:0007669"/>
    <property type="project" value="UniProtKB-UniRule"/>
</dbReference>
<dbReference type="InterPro" id="IPR015590">
    <property type="entry name" value="Aldehyde_DH_dom"/>
</dbReference>
<dbReference type="GO" id="GO:0005759">
    <property type="term" value="C:mitochondrial matrix"/>
    <property type="evidence" value="ECO:0007669"/>
    <property type="project" value="TreeGrafter"/>
</dbReference>
<dbReference type="EMBL" id="JAVRRL010000084">
    <property type="protein sequence ID" value="KAK5108526.1"/>
    <property type="molecule type" value="Genomic_DNA"/>
</dbReference>
<evidence type="ECO:0000313" key="10">
    <source>
        <dbReference type="EMBL" id="KAK5108526.1"/>
    </source>
</evidence>
<comment type="similarity">
    <text evidence="2 7">Belongs to the aldehyde dehydrogenase family.</text>
</comment>
<dbReference type="SUPFAM" id="SSF53720">
    <property type="entry name" value="ALDH-like"/>
    <property type="match status" value="1"/>
</dbReference>
<evidence type="ECO:0000256" key="3">
    <source>
        <dbReference type="ARBA" id="ARBA00023002"/>
    </source>
</evidence>
<gene>
    <name evidence="10" type="ORF">LTR62_008266</name>
</gene>
<evidence type="ECO:0000256" key="8">
    <source>
        <dbReference type="RuleBase" id="RU366030"/>
    </source>
</evidence>
<organism evidence="10 11">
    <name type="scientific">Meristemomyces frigidus</name>
    <dbReference type="NCBI Taxonomy" id="1508187"/>
    <lineage>
        <taxon>Eukaryota</taxon>
        <taxon>Fungi</taxon>
        <taxon>Dikarya</taxon>
        <taxon>Ascomycota</taxon>
        <taxon>Pezizomycotina</taxon>
        <taxon>Dothideomycetes</taxon>
        <taxon>Dothideomycetidae</taxon>
        <taxon>Mycosphaerellales</taxon>
        <taxon>Teratosphaeriaceae</taxon>
        <taxon>Meristemomyces</taxon>
    </lineage>
</organism>
<evidence type="ECO:0000259" key="9">
    <source>
        <dbReference type="Pfam" id="PF00171"/>
    </source>
</evidence>
<keyword evidence="3 7" id="KW-0560">Oxidoreductase</keyword>
<dbReference type="InterPro" id="IPR016161">
    <property type="entry name" value="Ald_DH/histidinol_DH"/>
</dbReference>